<evidence type="ECO:0008006" key="5">
    <source>
        <dbReference type="Google" id="ProtNLM"/>
    </source>
</evidence>
<keyword evidence="2" id="KW-0472">Membrane</keyword>
<organism evidence="3 4">
    <name type="scientific">Rhodococcus sovatensis</name>
    <dbReference type="NCBI Taxonomy" id="1805840"/>
    <lineage>
        <taxon>Bacteria</taxon>
        <taxon>Bacillati</taxon>
        <taxon>Actinomycetota</taxon>
        <taxon>Actinomycetes</taxon>
        <taxon>Mycobacteriales</taxon>
        <taxon>Nocardiaceae</taxon>
        <taxon>Rhodococcus</taxon>
    </lineage>
</organism>
<dbReference type="Proteomes" id="UP001432000">
    <property type="component" value="Chromosome"/>
</dbReference>
<evidence type="ECO:0000313" key="4">
    <source>
        <dbReference type="Proteomes" id="UP001432000"/>
    </source>
</evidence>
<reference evidence="3 4" key="1">
    <citation type="submission" date="2024-03" db="EMBL/GenBank/DDBJ databases">
        <title>Natural products discovery in diverse microorganisms through a two-stage MS feature dereplication strategy.</title>
        <authorList>
            <person name="Zhang R."/>
        </authorList>
    </citation>
    <scope>NUCLEOTIDE SEQUENCE [LARGE SCALE GENOMIC DNA]</scope>
    <source>
        <strain evidence="3 4">18930</strain>
    </source>
</reference>
<evidence type="ECO:0000256" key="1">
    <source>
        <dbReference type="ARBA" id="ARBA00004370"/>
    </source>
</evidence>
<evidence type="ECO:0000256" key="2">
    <source>
        <dbReference type="ARBA" id="ARBA00023136"/>
    </source>
</evidence>
<comment type="subcellular location">
    <subcellularLocation>
        <location evidence="1">Membrane</location>
    </subcellularLocation>
</comment>
<evidence type="ECO:0000313" key="3">
    <source>
        <dbReference type="EMBL" id="WXG67491.1"/>
    </source>
</evidence>
<dbReference type="EMBL" id="CP147846">
    <property type="protein sequence ID" value="WXG67491.1"/>
    <property type="molecule type" value="Genomic_DNA"/>
</dbReference>
<proteinExistence type="predicted"/>
<name>A0ABZ2PM73_9NOCA</name>
<dbReference type="PANTHER" id="PTHR37042:SF4">
    <property type="entry name" value="OUTER MEMBRANE PROTEIN RV1973"/>
    <property type="match status" value="1"/>
</dbReference>
<gene>
    <name evidence="3" type="ORF">WDS16_19905</name>
</gene>
<protein>
    <recommendedName>
        <fullName evidence="5">Mce-associated membrane protein</fullName>
    </recommendedName>
</protein>
<dbReference type="PANTHER" id="PTHR37042">
    <property type="entry name" value="OUTER MEMBRANE PROTEIN RV1973"/>
    <property type="match status" value="1"/>
</dbReference>
<keyword evidence="4" id="KW-1185">Reference proteome</keyword>
<sequence length="156" mass="16601">MTVRKSAAALVILALATGVAVLGYLHLGDRKLDDLRTTALASATQYTEELATYDFDDSGANLDRVTAASTEEFAQTYRDVSGKLQGLLTSGQGSSTGHVVTAGIVEIDDRNALVAVFLDQEVRNLSVPGGRTDSSRMVIGLERSGDRWLLASAEPR</sequence>
<accession>A0ABZ2PM73</accession>
<dbReference type="RefSeq" id="WP_338887078.1">
    <property type="nucleotide sequence ID" value="NZ_CP147846.1"/>
</dbReference>